<evidence type="ECO:0000256" key="1">
    <source>
        <dbReference type="ARBA" id="ARBA00004613"/>
    </source>
</evidence>
<name>A0A1F7FEB8_UNCRA</name>
<evidence type="ECO:0000259" key="4">
    <source>
        <dbReference type="PROSITE" id="PS50234"/>
    </source>
</evidence>
<dbReference type="GO" id="GO:0005737">
    <property type="term" value="C:cytoplasm"/>
    <property type="evidence" value="ECO:0007669"/>
    <property type="project" value="TreeGrafter"/>
</dbReference>
<accession>A0A1F7FEB8</accession>
<dbReference type="AlphaFoldDB" id="A0A1F7FEB8"/>
<dbReference type="InterPro" id="IPR002035">
    <property type="entry name" value="VWF_A"/>
</dbReference>
<organism evidence="5 6">
    <name type="scientific">Candidatus Raymondbacteria bacterium RIFOXYD12_FULL_49_13</name>
    <dbReference type="NCBI Taxonomy" id="1817890"/>
    <lineage>
        <taxon>Bacteria</taxon>
        <taxon>Raymondiibacteriota</taxon>
    </lineage>
</organism>
<evidence type="ECO:0000256" key="3">
    <source>
        <dbReference type="ARBA" id="ARBA00022729"/>
    </source>
</evidence>
<keyword evidence="2" id="KW-0964">Secreted</keyword>
<dbReference type="GO" id="GO:0004674">
    <property type="term" value="F:protein serine/threonine kinase activity"/>
    <property type="evidence" value="ECO:0007669"/>
    <property type="project" value="TreeGrafter"/>
</dbReference>
<gene>
    <name evidence="5" type="ORF">A2519_10075</name>
</gene>
<dbReference type="Pfam" id="PF25106">
    <property type="entry name" value="VWA_4"/>
    <property type="match status" value="1"/>
</dbReference>
<dbReference type="Proteomes" id="UP000179243">
    <property type="component" value="Unassembled WGS sequence"/>
</dbReference>
<keyword evidence="3" id="KW-0732">Signal</keyword>
<dbReference type="Gene3D" id="2.60.40.4070">
    <property type="match status" value="1"/>
</dbReference>
<protein>
    <recommendedName>
        <fullName evidence="4">VWFA domain-containing protein</fullName>
    </recommendedName>
</protein>
<dbReference type="CDD" id="cd00198">
    <property type="entry name" value="vWFA"/>
    <property type="match status" value="1"/>
</dbReference>
<dbReference type="PANTHER" id="PTHR47763:SF1">
    <property type="entry name" value="DUF659 DOMAIN-CONTAINING PROTEIN"/>
    <property type="match status" value="1"/>
</dbReference>
<sequence>MKYTIVCILMLFLALGAKTLKKSDFDLDFPCTSGLSKTAGRSIPARSFIQNQFLEAALFEGCFFTLGTNQGLLESSLDDKCCITYGHPYAKTSYPFLKIQNAWGKLEACTDISIPQVRRTTDSVTYRYFLNDSIEFTFSLSLLPAAEGAGAMLAMNIANRSNAVQTVQPALIYDPGMGRFEPDAAAWVNGASLVQTEGQANGCSTLVFSEKSAGHTGLRCSLTPIAGTLETAVFGNWHKMEAAVASAYDTSTRLPFYDLAVKLLWQQRTIAPDSSIAVRLAIKLEPPDFGQQAFIRWDVPRFLTVETGALFPQTIDTRAYVDNLLAFPKNFRLFADLPFQVVFNQEVVDFSVNSMEAAYQTLRLLARENYQADTIVPLTLILAEGANEIDRVTTNLYVPQCPFSDTGLVVTIDSFFTNNAGEKIVTFSAQVESTTQALFNLGLEHVTLYENNARINPAYLGRDTSGGASAVDIVFVLDVTGSMSDNINDVKNNIIMFNDTLVNRGIDHRLGMVTFLDAVENIYQFTDNITQFKSYVDAQYAHGGGDGPENDLQALHIASGLNFRPEARKVFIWITDAPYHEMDWATTLDIGTVVNTLLAHDIMVYAVGEQANRDASAFNIYNPTGGKWFDIRGPFQDVLMDVANLRYSSKSMALYTGGVASSTVMSVRLSVHHAGLGGSGLLTLGGSAPLTAGKRPATSLTLSPNPSNPSTLITCSVNDRANGELSICDIRGRMVFNERFINRSGLFRVSWNGRSATGTALASGLYMVRLRVDVADKPPVFLNQKLVLAK</sequence>
<dbReference type="PROSITE" id="PS50234">
    <property type="entry name" value="VWFA"/>
    <property type="match status" value="1"/>
</dbReference>
<dbReference type="PANTHER" id="PTHR47763">
    <property type="entry name" value="ALPHA-PROTEIN KINASE VWKA"/>
    <property type="match status" value="1"/>
</dbReference>
<dbReference type="EMBL" id="MFYX01000064">
    <property type="protein sequence ID" value="OGK05014.1"/>
    <property type="molecule type" value="Genomic_DNA"/>
</dbReference>
<comment type="subcellular location">
    <subcellularLocation>
        <location evidence="1">Secreted</location>
    </subcellularLocation>
</comment>
<dbReference type="SUPFAM" id="SSF53300">
    <property type="entry name" value="vWA-like"/>
    <property type="match status" value="1"/>
</dbReference>
<proteinExistence type="predicted"/>
<feature type="domain" description="VWFA" evidence="4">
    <location>
        <begin position="472"/>
        <end position="608"/>
    </location>
</feature>
<dbReference type="InterPro" id="IPR036465">
    <property type="entry name" value="vWFA_dom_sf"/>
</dbReference>
<dbReference type="InterPro" id="IPR056861">
    <property type="entry name" value="HMCN1-like_VWA"/>
</dbReference>
<evidence type="ECO:0000313" key="5">
    <source>
        <dbReference type="EMBL" id="OGK05014.1"/>
    </source>
</evidence>
<evidence type="ECO:0000256" key="2">
    <source>
        <dbReference type="ARBA" id="ARBA00022525"/>
    </source>
</evidence>
<comment type="caution">
    <text evidence="5">The sequence shown here is derived from an EMBL/GenBank/DDBJ whole genome shotgun (WGS) entry which is preliminary data.</text>
</comment>
<evidence type="ECO:0000313" key="6">
    <source>
        <dbReference type="Proteomes" id="UP000179243"/>
    </source>
</evidence>
<dbReference type="Gene3D" id="3.40.50.410">
    <property type="entry name" value="von Willebrand factor, type A domain"/>
    <property type="match status" value="1"/>
</dbReference>
<dbReference type="InterPro" id="IPR052969">
    <property type="entry name" value="Thr-specific_kinase-like"/>
</dbReference>
<reference evidence="5 6" key="1">
    <citation type="journal article" date="2016" name="Nat. Commun.">
        <title>Thousands of microbial genomes shed light on interconnected biogeochemical processes in an aquifer system.</title>
        <authorList>
            <person name="Anantharaman K."/>
            <person name="Brown C.T."/>
            <person name="Hug L.A."/>
            <person name="Sharon I."/>
            <person name="Castelle C.J."/>
            <person name="Probst A.J."/>
            <person name="Thomas B.C."/>
            <person name="Singh A."/>
            <person name="Wilkins M.J."/>
            <person name="Karaoz U."/>
            <person name="Brodie E.L."/>
            <person name="Williams K.H."/>
            <person name="Hubbard S.S."/>
            <person name="Banfield J.F."/>
        </authorList>
    </citation>
    <scope>NUCLEOTIDE SEQUENCE [LARGE SCALE GENOMIC DNA]</scope>
</reference>